<evidence type="ECO:0000313" key="2">
    <source>
        <dbReference type="Proteomes" id="UP000002872"/>
    </source>
</evidence>
<name>I3EIA3_NEMP3</name>
<dbReference type="OrthoDB" id="2190474at2759"/>
<gene>
    <name evidence="1" type="ORF">NEQG_00769</name>
</gene>
<keyword evidence="2" id="KW-1185">Reference proteome</keyword>
<accession>I3EIA3</accession>
<dbReference type="OMA" id="PNINYSA"/>
<dbReference type="Proteomes" id="UP000002872">
    <property type="component" value="Unassembled WGS sequence"/>
</dbReference>
<evidence type="ECO:0000313" key="1">
    <source>
        <dbReference type="EMBL" id="EIJ88950.1"/>
    </source>
</evidence>
<dbReference type="AlphaFoldDB" id="I3EIA3"/>
<dbReference type="VEuPathDB" id="MicrosporidiaDB:NEQG_00769"/>
<dbReference type="EMBL" id="GL870877">
    <property type="protein sequence ID" value="EIJ88950.1"/>
    <property type="molecule type" value="Genomic_DNA"/>
</dbReference>
<proteinExistence type="predicted"/>
<dbReference type="HOGENOM" id="CLU_2671633_0_0_1"/>
<organism evidence="1 2">
    <name type="scientific">Nematocida parisii (strain ERTm3)</name>
    <name type="common">Nematode killer fungus</name>
    <dbReference type="NCBI Taxonomy" id="935791"/>
    <lineage>
        <taxon>Eukaryota</taxon>
        <taxon>Fungi</taxon>
        <taxon>Fungi incertae sedis</taxon>
        <taxon>Microsporidia</taxon>
        <taxon>Nematocida</taxon>
    </lineage>
</organism>
<feature type="non-terminal residue" evidence="1">
    <location>
        <position position="1"/>
    </location>
</feature>
<sequence>MEKWIPPKRLTGSSAAQLNILSSYPVNISNNIHNITHNVPLINTTRHNFIPNINYKALLDNEIVAEISHLINNLEEIK</sequence>
<dbReference type="InParanoid" id="I3EIA3"/>
<protein>
    <submittedName>
        <fullName evidence="1">Uncharacterized protein</fullName>
    </submittedName>
</protein>
<reference evidence="1" key="1">
    <citation type="submission" date="2011-01" db="EMBL/GenBank/DDBJ databases">
        <title>The Genome Sequence of Nematocida parisii strain ERTm3.</title>
        <authorList>
            <consortium name="The Broad Institute Genome Sequencing Platform"/>
            <consortium name="The Broad Institute Genome Sequencing Center for Infectious Disease"/>
            <person name="Cuomo C."/>
            <person name="Troemel E."/>
            <person name="Young S.K."/>
            <person name="Zeng Q."/>
            <person name="Gargeya S."/>
            <person name="Fitzgerald M."/>
            <person name="Haas B."/>
            <person name="Abouelleil A."/>
            <person name="Alvarado L."/>
            <person name="Arachchi H.M."/>
            <person name="Berlin A."/>
            <person name="Chapman S.B."/>
            <person name="Gearin G."/>
            <person name="Goldberg J."/>
            <person name="Griggs A."/>
            <person name="Gujja S."/>
            <person name="Hansen M."/>
            <person name="Heiman D."/>
            <person name="Howarth C."/>
            <person name="Larimer J."/>
            <person name="Lui A."/>
            <person name="MacDonald P.J.P."/>
            <person name="McCowen C."/>
            <person name="Montmayeur A."/>
            <person name="Murphy C."/>
            <person name="Neiman D."/>
            <person name="Pearson M."/>
            <person name="Priest M."/>
            <person name="Roberts A."/>
            <person name="Saif S."/>
            <person name="Shea T."/>
            <person name="Sisk P."/>
            <person name="Stolte C."/>
            <person name="Sykes S."/>
            <person name="Wortman J."/>
            <person name="Nusbaum C."/>
            <person name="Birren B."/>
        </authorList>
    </citation>
    <scope>NUCLEOTIDE SEQUENCE</scope>
    <source>
        <strain evidence="1">ERTm3</strain>
    </source>
</reference>